<organism evidence="2 3">
    <name type="scientific">Mycoavidus cysteinexigens</name>
    <dbReference type="NCBI Taxonomy" id="1553431"/>
    <lineage>
        <taxon>Bacteria</taxon>
        <taxon>Pseudomonadati</taxon>
        <taxon>Pseudomonadota</taxon>
        <taxon>Betaproteobacteria</taxon>
        <taxon>Burkholderiales</taxon>
        <taxon>Burkholderiaceae</taxon>
        <taxon>Mycoavidus</taxon>
    </lineage>
</organism>
<dbReference type="InterPro" id="IPR025948">
    <property type="entry name" value="HTH-like_dom"/>
</dbReference>
<reference evidence="2 3" key="1">
    <citation type="journal article" date="2018" name="Microbes Environ.">
        <title>Comparative Genomic Insights into Endofungal Lifestyles of Two Bacterial Endosymbionts, Mycoavidus cysteinexigens and Burkholderia rhizoxinica.</title>
        <authorList>
            <person name="Sharmin D."/>
            <person name="Guo Y."/>
            <person name="Nishizawa T."/>
            <person name="Ohshima S."/>
            <person name="Sato Y."/>
            <person name="Takashima Y."/>
            <person name="Narisawa K."/>
            <person name="Ohta H."/>
        </authorList>
    </citation>
    <scope>NUCLEOTIDE SEQUENCE [LARGE SCALE GENOMIC DNA]</scope>
    <source>
        <strain evidence="2 3">B1-EB</strain>
    </source>
</reference>
<dbReference type="InterPro" id="IPR036397">
    <property type="entry name" value="RNaseH_sf"/>
</dbReference>
<dbReference type="AlphaFoldDB" id="A0A2Z6ESW0"/>
<dbReference type="InterPro" id="IPR012337">
    <property type="entry name" value="RNaseH-like_sf"/>
</dbReference>
<dbReference type="Gene3D" id="3.30.420.10">
    <property type="entry name" value="Ribonuclease H-like superfamily/Ribonuclease H"/>
    <property type="match status" value="1"/>
</dbReference>
<accession>A0A2Z6ESW0</accession>
<evidence type="ECO:0000313" key="2">
    <source>
        <dbReference type="EMBL" id="BBE08497.1"/>
    </source>
</evidence>
<gene>
    <name evidence="2" type="ORF">MCB1EB_0336</name>
</gene>
<dbReference type="EMBL" id="AP018150">
    <property type="protein sequence ID" value="BBE08497.1"/>
    <property type="molecule type" value="Genomic_DNA"/>
</dbReference>
<dbReference type="InterPro" id="IPR050900">
    <property type="entry name" value="Transposase_IS3/IS150/IS904"/>
</dbReference>
<dbReference type="NCBIfam" id="NF033516">
    <property type="entry name" value="transpos_IS3"/>
    <property type="match status" value="1"/>
</dbReference>
<dbReference type="PROSITE" id="PS50994">
    <property type="entry name" value="INTEGRASE"/>
    <property type="match status" value="1"/>
</dbReference>
<dbReference type="PANTHER" id="PTHR46889:SF4">
    <property type="entry name" value="TRANSPOSASE INSO FOR INSERTION SEQUENCE ELEMENT IS911B-RELATED"/>
    <property type="match status" value="1"/>
</dbReference>
<dbReference type="Pfam" id="PF00665">
    <property type="entry name" value="rve"/>
    <property type="match status" value="1"/>
</dbReference>
<dbReference type="PANTHER" id="PTHR46889">
    <property type="entry name" value="TRANSPOSASE INSF FOR INSERTION SEQUENCE IS3B-RELATED"/>
    <property type="match status" value="1"/>
</dbReference>
<dbReference type="Pfam" id="PF13333">
    <property type="entry name" value="rve_2"/>
    <property type="match status" value="1"/>
</dbReference>
<evidence type="ECO:0000259" key="1">
    <source>
        <dbReference type="PROSITE" id="PS50994"/>
    </source>
</evidence>
<protein>
    <submittedName>
        <fullName evidence="2">Integrase catalytic subunit</fullName>
    </submittedName>
</protein>
<dbReference type="InterPro" id="IPR048020">
    <property type="entry name" value="Transpos_IS3"/>
</dbReference>
<dbReference type="SUPFAM" id="SSF53098">
    <property type="entry name" value="Ribonuclease H-like"/>
    <property type="match status" value="1"/>
</dbReference>
<dbReference type="Proteomes" id="UP000282597">
    <property type="component" value="Chromosome"/>
</dbReference>
<name>A0A2Z6ESW0_9BURK</name>
<dbReference type="GO" id="GO:0003676">
    <property type="term" value="F:nucleic acid binding"/>
    <property type="evidence" value="ECO:0007669"/>
    <property type="project" value="InterPro"/>
</dbReference>
<dbReference type="InterPro" id="IPR001584">
    <property type="entry name" value="Integrase_cat-core"/>
</dbReference>
<proteinExistence type="predicted"/>
<keyword evidence="3" id="KW-1185">Reference proteome</keyword>
<feature type="domain" description="Integrase catalytic" evidence="1">
    <location>
        <begin position="116"/>
        <end position="278"/>
    </location>
</feature>
<dbReference type="KEGG" id="mcys:MCB1EB_0336"/>
<dbReference type="Pfam" id="PF13276">
    <property type="entry name" value="HTH_21"/>
    <property type="match status" value="1"/>
</dbReference>
<dbReference type="GO" id="GO:0015074">
    <property type="term" value="P:DNA integration"/>
    <property type="evidence" value="ECO:0007669"/>
    <property type="project" value="InterPro"/>
</dbReference>
<sequence length="320" mass="36514">MANQAEFPVQVLCRVLKVSRSAYYAWSQRKPSARQQENTQLIEEIRIIHAESDATYGMPRIRAELMEQGWAVSRRRVARLMRLQGLRGVCRRRYQVTTRRDLRQPPAPDLVKRQFVADEPNQLWVADATFVPTGAGFIYLAIVLDVWSRRVVGWAIGESLVTELMLDALNMALEQRQPENVIHHSDQGCQYTSFAFSNRCKAAGVKLSMGSVGDAYDNAMAESFFASLECELLDRRSFKSKSDARLAVFTWIEAWYNPKRRHSSLDYVSPIHFERKHLQKNDIQPDDSLYESGGLILGTMDSVLPSIHADLQNNFISVSN</sequence>
<evidence type="ECO:0000313" key="3">
    <source>
        <dbReference type="Proteomes" id="UP000282597"/>
    </source>
</evidence>